<protein>
    <submittedName>
        <fullName evidence="3">Uncharacterized protein</fullName>
    </submittedName>
</protein>
<dbReference type="EMBL" id="KU882683">
    <property type="protein sequence ID" value="ANW07920.1"/>
    <property type="molecule type" value="Genomic_DNA"/>
</dbReference>
<accession>A0A1B1UY29</accession>
<name>A0A1B1UY29_STALU</name>
<organism evidence="3">
    <name type="scientific">Staphylococcus lugdunensis</name>
    <dbReference type="NCBI Taxonomy" id="28035"/>
    <lineage>
        <taxon>Bacteria</taxon>
        <taxon>Bacillati</taxon>
        <taxon>Bacillota</taxon>
        <taxon>Bacilli</taxon>
        <taxon>Bacillales</taxon>
        <taxon>Staphylococcaceae</taxon>
        <taxon>Staphylococcus</taxon>
    </lineage>
</organism>
<dbReference type="RefSeq" id="WP_201454748.1">
    <property type="nucleotide sequence ID" value="NZ_CP061479.1"/>
</dbReference>
<gene>
    <name evidence="3" type="ORF">pT20G_29</name>
    <name evidence="1" type="ORF">pT33G-1_34</name>
    <name evidence="2" type="ORF">pT8G_13</name>
</gene>
<geneLocation type="plasmid" evidence="1">
    <name>pT33G-1</name>
</geneLocation>
<geneLocation type="plasmid" evidence="3">
    <name>pT20G</name>
</geneLocation>
<reference evidence="3" key="1">
    <citation type="journal article" date="2016" name="Antimicrob. Agents Chemother.">
        <title>Emergence of ileS2-Carrying, Multidrug-Resistant Plasmids in Staphylococcus lugdunensis.</title>
        <authorList>
            <person name="Ho P.L."/>
            <person name="Liu M.C."/>
            <person name="Chow K.H."/>
            <person name="Tse C.W."/>
            <person name="Lo W.U."/>
            <person name="Mak S.K."/>
            <person name="Lo W.K."/>
        </authorList>
    </citation>
    <scope>NUCLEOTIDE SEQUENCE</scope>
    <source>
        <strain evidence="3">Tlug20G-4</strain>
        <strain evidence="1">Tlug33G-4</strain>
        <strain evidence="2">Tlug8G-4</strain>
        <plasmid evidence="3">pT20G</plasmid>
        <plasmid evidence="1">pT33G-1</plasmid>
        <plasmid evidence="2">pT8G</plasmid>
    </source>
</reference>
<dbReference type="GeneID" id="93781925"/>
<evidence type="ECO:0000313" key="1">
    <source>
        <dbReference type="EMBL" id="ANW07920.1"/>
    </source>
</evidence>
<evidence type="ECO:0000313" key="2">
    <source>
        <dbReference type="EMBL" id="ANW07946.1"/>
    </source>
</evidence>
<dbReference type="EMBL" id="KU882684">
    <property type="protein sequence ID" value="ANW07946.1"/>
    <property type="molecule type" value="Genomic_DNA"/>
</dbReference>
<sequence length="88" mass="10422">MQTVSLVIKKIKDAKMAKYWKENQEGLLNDGEALTILMMLYNEHPYVVQLPCLNKQLQDDNRYAQPTYTIYSTTKNRKENKRRIKNSI</sequence>
<dbReference type="AlphaFoldDB" id="A0A1B1UY29"/>
<proteinExistence type="predicted"/>
<geneLocation type="plasmid" evidence="2">
    <name>pT8G</name>
</geneLocation>
<evidence type="ECO:0000313" key="3">
    <source>
        <dbReference type="EMBL" id="ANW07981.1"/>
    </source>
</evidence>
<keyword evidence="3" id="KW-0614">Plasmid</keyword>
<dbReference type="EMBL" id="KU882685">
    <property type="protein sequence ID" value="ANW07981.1"/>
    <property type="molecule type" value="Genomic_DNA"/>
</dbReference>